<evidence type="ECO:0000256" key="4">
    <source>
        <dbReference type="ARBA" id="ARBA00023033"/>
    </source>
</evidence>
<dbReference type="KEGG" id="eff:skT53_16710"/>
<dbReference type="InterPro" id="IPR020020">
    <property type="entry name" value="Luciferase-type_oxidoreductase"/>
</dbReference>
<sequence length="317" mass="35902">MTQAMKNRVFRRMYAPDRLTLGVFMSIEAFDGDPALQEDQERIAKMADESGFTALWVQDVSLWDPNFGDVRNKYDSFVYLTYLMSLTKRTALATASTVLTHRHPLRLAKETNTLDQLSGGRFVMGMSSGDRPIDFAGYGLDPETRSARFRDAFDFYKRLTTQPYTGVSSPLGTVPPGEMVPQALSYVPTLVVGQAQQTMDWIAEHSDGWMNYARPLYMQSHAIKEFRTKVEQYAPGVFKPFSQPLFLNLVEDPKADPIPIRFGFTTGREFLLEHLEEMRSAGINHVVIAPQKEATRPALEVLQEIAEEVLPHFPAHE</sequence>
<dbReference type="GO" id="GO:0016705">
    <property type="term" value="F:oxidoreductase activity, acting on paired donors, with incorporation or reduction of molecular oxygen"/>
    <property type="evidence" value="ECO:0007669"/>
    <property type="project" value="InterPro"/>
</dbReference>
<dbReference type="InterPro" id="IPR036661">
    <property type="entry name" value="Luciferase-like_sf"/>
</dbReference>
<dbReference type="InterPro" id="IPR011251">
    <property type="entry name" value="Luciferase-like_dom"/>
</dbReference>
<keyword evidence="3" id="KW-0560">Oxidoreductase</keyword>
<keyword evidence="7" id="KW-1185">Reference proteome</keyword>
<dbReference type="PANTHER" id="PTHR30011:SF16">
    <property type="entry name" value="C2H2 FINGER DOMAIN TRANSCRIPTION FACTOR (EUROFUNG)-RELATED"/>
    <property type="match status" value="1"/>
</dbReference>
<feature type="domain" description="Luciferase-like" evidence="5">
    <location>
        <begin position="22"/>
        <end position="230"/>
    </location>
</feature>
<dbReference type="NCBIfam" id="TIGR03571">
    <property type="entry name" value="lucif_BA3436"/>
    <property type="match status" value="1"/>
</dbReference>
<evidence type="ECO:0000259" key="5">
    <source>
        <dbReference type="Pfam" id="PF00296"/>
    </source>
</evidence>
<evidence type="ECO:0000256" key="3">
    <source>
        <dbReference type="ARBA" id="ARBA00023002"/>
    </source>
</evidence>
<keyword evidence="2" id="KW-0288">FMN</keyword>
<dbReference type="RefSeq" id="WP_200760663.1">
    <property type="nucleotide sequence ID" value="NZ_AP023366.1"/>
</dbReference>
<gene>
    <name evidence="6" type="ORF">skT53_16710</name>
</gene>
<evidence type="ECO:0000313" key="6">
    <source>
        <dbReference type="EMBL" id="BCJ86686.1"/>
    </source>
</evidence>
<organism evidence="6 7">
    <name type="scientific">Effusibacillus dendaii</name>
    <dbReference type="NCBI Taxonomy" id="2743772"/>
    <lineage>
        <taxon>Bacteria</taxon>
        <taxon>Bacillati</taxon>
        <taxon>Bacillota</taxon>
        <taxon>Bacilli</taxon>
        <taxon>Bacillales</taxon>
        <taxon>Alicyclobacillaceae</taxon>
        <taxon>Effusibacillus</taxon>
    </lineage>
</organism>
<reference evidence="6 7" key="1">
    <citation type="submission" date="2020-08" db="EMBL/GenBank/DDBJ databases">
        <title>Complete Genome Sequence of Effusibacillus dendaii Strain skT53, Isolated from Farmland soil.</title>
        <authorList>
            <person name="Konishi T."/>
            <person name="Kawasaki H."/>
        </authorList>
    </citation>
    <scope>NUCLEOTIDE SEQUENCE [LARGE SCALE GENOMIC DNA]</scope>
    <source>
        <strain evidence="7">skT53</strain>
    </source>
</reference>
<evidence type="ECO:0000256" key="2">
    <source>
        <dbReference type="ARBA" id="ARBA00022643"/>
    </source>
</evidence>
<evidence type="ECO:0000256" key="1">
    <source>
        <dbReference type="ARBA" id="ARBA00022630"/>
    </source>
</evidence>
<dbReference type="PANTHER" id="PTHR30011">
    <property type="entry name" value="ALKANESULFONATE MONOOXYGENASE-RELATED"/>
    <property type="match status" value="1"/>
</dbReference>
<dbReference type="InterPro" id="IPR051260">
    <property type="entry name" value="Diverse_substr_monoxygenases"/>
</dbReference>
<dbReference type="Pfam" id="PF00296">
    <property type="entry name" value="Bac_luciferase"/>
    <property type="match status" value="1"/>
</dbReference>
<protein>
    <recommendedName>
        <fullName evidence="5">Luciferase-like domain-containing protein</fullName>
    </recommendedName>
</protein>
<evidence type="ECO:0000313" key="7">
    <source>
        <dbReference type="Proteomes" id="UP000593802"/>
    </source>
</evidence>
<dbReference type="GO" id="GO:0004497">
    <property type="term" value="F:monooxygenase activity"/>
    <property type="evidence" value="ECO:0007669"/>
    <property type="project" value="UniProtKB-KW"/>
</dbReference>
<dbReference type="EMBL" id="AP023366">
    <property type="protein sequence ID" value="BCJ86686.1"/>
    <property type="molecule type" value="Genomic_DNA"/>
</dbReference>
<name>A0A7I8DCY1_9BACL</name>
<dbReference type="AlphaFoldDB" id="A0A7I8DCY1"/>
<dbReference type="Gene3D" id="3.20.20.30">
    <property type="entry name" value="Luciferase-like domain"/>
    <property type="match status" value="1"/>
</dbReference>
<accession>A0A7I8DCY1</accession>
<keyword evidence="1" id="KW-0285">Flavoprotein</keyword>
<keyword evidence="4" id="KW-0503">Monooxygenase</keyword>
<proteinExistence type="predicted"/>
<dbReference type="Proteomes" id="UP000593802">
    <property type="component" value="Chromosome"/>
</dbReference>
<dbReference type="SUPFAM" id="SSF51679">
    <property type="entry name" value="Bacterial luciferase-like"/>
    <property type="match status" value="1"/>
</dbReference>